<name>A0A8X6NEQ2_NEPPI</name>
<evidence type="ECO:0000313" key="2">
    <source>
        <dbReference type="Proteomes" id="UP000887013"/>
    </source>
</evidence>
<dbReference type="Proteomes" id="UP000887013">
    <property type="component" value="Unassembled WGS sequence"/>
</dbReference>
<dbReference type="AlphaFoldDB" id="A0A8X6NEQ2"/>
<feature type="non-terminal residue" evidence="1">
    <location>
        <position position="87"/>
    </location>
</feature>
<proteinExistence type="predicted"/>
<keyword evidence="2" id="KW-1185">Reference proteome</keyword>
<gene>
    <name evidence="1" type="ORF">NPIL_21981</name>
</gene>
<accession>A0A8X6NEQ2</accession>
<protein>
    <submittedName>
        <fullName evidence="1">Uncharacterized protein</fullName>
    </submittedName>
</protein>
<evidence type="ECO:0000313" key="1">
    <source>
        <dbReference type="EMBL" id="GFT09400.1"/>
    </source>
</evidence>
<dbReference type="EMBL" id="BMAW01008630">
    <property type="protein sequence ID" value="GFT09400.1"/>
    <property type="molecule type" value="Genomic_DNA"/>
</dbReference>
<reference evidence="1" key="1">
    <citation type="submission" date="2020-08" db="EMBL/GenBank/DDBJ databases">
        <title>Multicomponent nature underlies the extraordinary mechanical properties of spider dragline silk.</title>
        <authorList>
            <person name="Kono N."/>
            <person name="Nakamura H."/>
            <person name="Mori M."/>
            <person name="Yoshida Y."/>
            <person name="Ohtoshi R."/>
            <person name="Malay A.D."/>
            <person name="Moran D.A.P."/>
            <person name="Tomita M."/>
            <person name="Numata K."/>
            <person name="Arakawa K."/>
        </authorList>
    </citation>
    <scope>NUCLEOTIDE SEQUENCE</scope>
</reference>
<comment type="caution">
    <text evidence="1">The sequence shown here is derived from an EMBL/GenBank/DDBJ whole genome shotgun (WGS) entry which is preliminary data.</text>
</comment>
<organism evidence="1 2">
    <name type="scientific">Nephila pilipes</name>
    <name type="common">Giant wood spider</name>
    <name type="synonym">Nephila maculata</name>
    <dbReference type="NCBI Taxonomy" id="299642"/>
    <lineage>
        <taxon>Eukaryota</taxon>
        <taxon>Metazoa</taxon>
        <taxon>Ecdysozoa</taxon>
        <taxon>Arthropoda</taxon>
        <taxon>Chelicerata</taxon>
        <taxon>Arachnida</taxon>
        <taxon>Araneae</taxon>
        <taxon>Araneomorphae</taxon>
        <taxon>Entelegynae</taxon>
        <taxon>Araneoidea</taxon>
        <taxon>Nephilidae</taxon>
        <taxon>Nephila</taxon>
    </lineage>
</organism>
<sequence>MRFQDVFVHRYAKLRTRIIRFKHFSITKSLTLDTSFFSIKGRMLLVTRELRKSNSGALSKPSAERNSSSPMILHPSTFAVRKRIEET</sequence>